<reference evidence="1" key="1">
    <citation type="submission" date="2014-11" db="EMBL/GenBank/DDBJ databases">
        <authorList>
            <person name="Amaro Gonzalez C."/>
        </authorList>
    </citation>
    <scope>NUCLEOTIDE SEQUENCE</scope>
</reference>
<proteinExistence type="predicted"/>
<protein>
    <submittedName>
        <fullName evidence="1">Uncharacterized protein</fullName>
    </submittedName>
</protein>
<organism evidence="1">
    <name type="scientific">Anguilla anguilla</name>
    <name type="common">European freshwater eel</name>
    <name type="synonym">Muraena anguilla</name>
    <dbReference type="NCBI Taxonomy" id="7936"/>
    <lineage>
        <taxon>Eukaryota</taxon>
        <taxon>Metazoa</taxon>
        <taxon>Chordata</taxon>
        <taxon>Craniata</taxon>
        <taxon>Vertebrata</taxon>
        <taxon>Euteleostomi</taxon>
        <taxon>Actinopterygii</taxon>
        <taxon>Neopterygii</taxon>
        <taxon>Teleostei</taxon>
        <taxon>Anguilliformes</taxon>
        <taxon>Anguillidae</taxon>
        <taxon>Anguilla</taxon>
    </lineage>
</organism>
<dbReference type="AlphaFoldDB" id="A0A0E9TAV4"/>
<accession>A0A0E9TAV4</accession>
<sequence length="28" mass="3122">MLSITRTSWQANVTSLVCSLANHLNTIF</sequence>
<name>A0A0E9TAV4_ANGAN</name>
<reference evidence="1" key="2">
    <citation type="journal article" date="2015" name="Fish Shellfish Immunol.">
        <title>Early steps in the European eel (Anguilla anguilla)-Vibrio vulnificus interaction in the gills: Role of the RtxA13 toxin.</title>
        <authorList>
            <person name="Callol A."/>
            <person name="Pajuelo D."/>
            <person name="Ebbesson L."/>
            <person name="Teles M."/>
            <person name="MacKenzie S."/>
            <person name="Amaro C."/>
        </authorList>
    </citation>
    <scope>NUCLEOTIDE SEQUENCE</scope>
</reference>
<evidence type="ECO:0000313" key="1">
    <source>
        <dbReference type="EMBL" id="JAH50567.1"/>
    </source>
</evidence>
<dbReference type="EMBL" id="GBXM01058010">
    <property type="protein sequence ID" value="JAH50567.1"/>
    <property type="molecule type" value="Transcribed_RNA"/>
</dbReference>